<dbReference type="AlphaFoldDB" id="A0AAD6WLX4"/>
<gene>
    <name evidence="3" type="ORF">C8F04DRAFT_983227</name>
</gene>
<proteinExistence type="predicted"/>
<dbReference type="Proteomes" id="UP001218188">
    <property type="component" value="Unassembled WGS sequence"/>
</dbReference>
<feature type="compositionally biased region" description="Basic and acidic residues" evidence="2">
    <location>
        <begin position="181"/>
        <end position="193"/>
    </location>
</feature>
<feature type="non-terminal residue" evidence="3">
    <location>
        <position position="1"/>
    </location>
</feature>
<keyword evidence="4" id="KW-1185">Reference proteome</keyword>
<accession>A0AAD6WLX4</accession>
<name>A0AAD6WLX4_9AGAR</name>
<evidence type="ECO:0000256" key="2">
    <source>
        <dbReference type="SAM" id="MobiDB-lite"/>
    </source>
</evidence>
<comment type="caution">
    <text evidence="3">The sequence shown here is derived from an EMBL/GenBank/DDBJ whole genome shotgun (WGS) entry which is preliminary data.</text>
</comment>
<evidence type="ECO:0000256" key="1">
    <source>
        <dbReference type="SAM" id="Coils"/>
    </source>
</evidence>
<feature type="coiled-coil region" evidence="1">
    <location>
        <begin position="17"/>
        <end position="46"/>
    </location>
</feature>
<feature type="region of interest" description="Disordered" evidence="2">
    <location>
        <begin position="178"/>
        <end position="200"/>
    </location>
</feature>
<keyword evidence="1" id="KW-0175">Coiled coil</keyword>
<protein>
    <submittedName>
        <fullName evidence="3">Uncharacterized protein</fullName>
    </submittedName>
</protein>
<dbReference type="EMBL" id="JARJCM010000616">
    <property type="protein sequence ID" value="KAJ7016056.1"/>
    <property type="molecule type" value="Genomic_DNA"/>
</dbReference>
<sequence length="200" mass="22697">EAVKLFMPSELAAAVRAQACEKGLEAIEEEMREGELQETLEELRQALRLRTMTNRFRQRNMTVQRALTRGQGVLRQITIRVHKAKLRYRYARNALARLQGHGPWEKTYKVLEEGDVRGINERAAAEEELAERETMRELGAIVEGGIAAAEGVTAGEGRHKTSWIWWTTKTDGAEEELVEGTSERESRENETHTFDTSVAC</sequence>
<evidence type="ECO:0000313" key="3">
    <source>
        <dbReference type="EMBL" id="KAJ7016056.1"/>
    </source>
</evidence>
<organism evidence="3 4">
    <name type="scientific">Mycena alexandri</name>
    <dbReference type="NCBI Taxonomy" id="1745969"/>
    <lineage>
        <taxon>Eukaryota</taxon>
        <taxon>Fungi</taxon>
        <taxon>Dikarya</taxon>
        <taxon>Basidiomycota</taxon>
        <taxon>Agaricomycotina</taxon>
        <taxon>Agaricomycetes</taxon>
        <taxon>Agaricomycetidae</taxon>
        <taxon>Agaricales</taxon>
        <taxon>Marasmiineae</taxon>
        <taxon>Mycenaceae</taxon>
        <taxon>Mycena</taxon>
    </lineage>
</organism>
<reference evidence="3" key="1">
    <citation type="submission" date="2023-03" db="EMBL/GenBank/DDBJ databases">
        <title>Massive genome expansion in bonnet fungi (Mycena s.s.) driven by repeated elements and novel gene families across ecological guilds.</title>
        <authorList>
            <consortium name="Lawrence Berkeley National Laboratory"/>
            <person name="Harder C.B."/>
            <person name="Miyauchi S."/>
            <person name="Viragh M."/>
            <person name="Kuo A."/>
            <person name="Thoen E."/>
            <person name="Andreopoulos B."/>
            <person name="Lu D."/>
            <person name="Skrede I."/>
            <person name="Drula E."/>
            <person name="Henrissat B."/>
            <person name="Morin E."/>
            <person name="Kohler A."/>
            <person name="Barry K."/>
            <person name="LaButti K."/>
            <person name="Morin E."/>
            <person name="Salamov A."/>
            <person name="Lipzen A."/>
            <person name="Mereny Z."/>
            <person name="Hegedus B."/>
            <person name="Baldrian P."/>
            <person name="Stursova M."/>
            <person name="Weitz H."/>
            <person name="Taylor A."/>
            <person name="Grigoriev I.V."/>
            <person name="Nagy L.G."/>
            <person name="Martin F."/>
            <person name="Kauserud H."/>
        </authorList>
    </citation>
    <scope>NUCLEOTIDE SEQUENCE</scope>
    <source>
        <strain evidence="3">CBHHK200</strain>
    </source>
</reference>
<evidence type="ECO:0000313" key="4">
    <source>
        <dbReference type="Proteomes" id="UP001218188"/>
    </source>
</evidence>